<keyword evidence="2" id="KW-1185">Reference proteome</keyword>
<evidence type="ECO:0000313" key="2">
    <source>
        <dbReference type="Proteomes" id="UP001596222"/>
    </source>
</evidence>
<proteinExistence type="predicted"/>
<accession>A0ABV9ZQB3</accession>
<dbReference type="RefSeq" id="WP_382036401.1">
    <property type="nucleotide sequence ID" value="NZ_JBHSKJ010000001.1"/>
</dbReference>
<evidence type="ECO:0000313" key="1">
    <source>
        <dbReference type="EMBL" id="MFC5143500.1"/>
    </source>
</evidence>
<name>A0ABV9ZQB3_9ACTN</name>
<reference evidence="2" key="1">
    <citation type="journal article" date="2019" name="Int. J. Syst. Evol. Microbiol.">
        <title>The Global Catalogue of Microorganisms (GCM) 10K type strain sequencing project: providing services to taxonomists for standard genome sequencing and annotation.</title>
        <authorList>
            <consortium name="The Broad Institute Genomics Platform"/>
            <consortium name="The Broad Institute Genome Sequencing Center for Infectious Disease"/>
            <person name="Wu L."/>
            <person name="Ma J."/>
        </authorList>
    </citation>
    <scope>NUCLEOTIDE SEQUENCE [LARGE SCALE GENOMIC DNA]</scope>
    <source>
        <strain evidence="2">CGMCC 4.1641</strain>
    </source>
</reference>
<comment type="caution">
    <text evidence="1">The sequence shown here is derived from an EMBL/GenBank/DDBJ whole genome shotgun (WGS) entry which is preliminary data.</text>
</comment>
<protein>
    <submittedName>
        <fullName evidence="1">Uncharacterized protein</fullName>
    </submittedName>
</protein>
<organism evidence="1 2">
    <name type="scientific">Streptomyces aureoversilis</name>
    <dbReference type="NCBI Taxonomy" id="67277"/>
    <lineage>
        <taxon>Bacteria</taxon>
        <taxon>Bacillati</taxon>
        <taxon>Actinomycetota</taxon>
        <taxon>Actinomycetes</taxon>
        <taxon>Kitasatosporales</taxon>
        <taxon>Streptomycetaceae</taxon>
        <taxon>Streptomyces</taxon>
    </lineage>
</organism>
<dbReference type="EMBL" id="JBHSKJ010000001">
    <property type="protein sequence ID" value="MFC5143500.1"/>
    <property type="molecule type" value="Genomic_DNA"/>
</dbReference>
<gene>
    <name evidence="1" type="ORF">ACFPP6_02150</name>
</gene>
<dbReference type="Proteomes" id="UP001596222">
    <property type="component" value="Unassembled WGS sequence"/>
</dbReference>
<sequence>MPFTISQGKGTPGDLQPGTLGSLAVDVGLTPDTQEPVKKGEWVQVTFPQGVSFPEGGQVGYVCGGQRPEPQPRFKWDPKARTLRFQTVADLVPGGSPGCFYAVDVKADENARPGTVHGRLEIGGVQGDLAVDIARGRSAGMLAFRKYTLPIQSTQVAGVATAKQSVEFPGKIRKDAYDNKVVDVLLKGFNFEVRYDGRLEDFEIGAQKVSASWRSSGHTSGEVVVEAQLAPRPDVARNQGWTFQGSVEVLVVADLES</sequence>